<dbReference type="EMBL" id="ML976995">
    <property type="protein sequence ID" value="KAF1955316.1"/>
    <property type="molecule type" value="Genomic_DNA"/>
</dbReference>
<reference evidence="2" key="1">
    <citation type="journal article" date="2020" name="Stud. Mycol.">
        <title>101 Dothideomycetes genomes: a test case for predicting lifestyles and emergence of pathogens.</title>
        <authorList>
            <person name="Haridas S."/>
            <person name="Albert R."/>
            <person name="Binder M."/>
            <person name="Bloem J."/>
            <person name="Labutti K."/>
            <person name="Salamov A."/>
            <person name="Andreopoulos B."/>
            <person name="Baker S."/>
            <person name="Barry K."/>
            <person name="Bills G."/>
            <person name="Bluhm B."/>
            <person name="Cannon C."/>
            <person name="Castanera R."/>
            <person name="Culley D."/>
            <person name="Daum C."/>
            <person name="Ezra D."/>
            <person name="Gonzalez J."/>
            <person name="Henrissat B."/>
            <person name="Kuo A."/>
            <person name="Liang C."/>
            <person name="Lipzen A."/>
            <person name="Lutzoni F."/>
            <person name="Magnuson J."/>
            <person name="Mondo S."/>
            <person name="Nolan M."/>
            <person name="Ohm R."/>
            <person name="Pangilinan J."/>
            <person name="Park H.-J."/>
            <person name="Ramirez L."/>
            <person name="Alfaro M."/>
            <person name="Sun H."/>
            <person name="Tritt A."/>
            <person name="Yoshinaga Y."/>
            <person name="Zwiers L.-H."/>
            <person name="Turgeon B."/>
            <person name="Goodwin S."/>
            <person name="Spatafora J."/>
            <person name="Crous P."/>
            <person name="Grigoriev I."/>
        </authorList>
    </citation>
    <scope>NUCLEOTIDE SEQUENCE</scope>
    <source>
        <strain evidence="2">CBS 675.92</strain>
    </source>
</reference>
<evidence type="ECO:0000259" key="1">
    <source>
        <dbReference type="Pfam" id="PF24864"/>
    </source>
</evidence>
<proteinExistence type="predicted"/>
<dbReference type="Pfam" id="PF24864">
    <property type="entry name" value="DUF7730"/>
    <property type="match status" value="1"/>
</dbReference>
<dbReference type="OrthoDB" id="5413827at2759"/>
<feature type="domain" description="DUF7730" evidence="1">
    <location>
        <begin position="82"/>
        <end position="187"/>
    </location>
</feature>
<protein>
    <recommendedName>
        <fullName evidence="1">DUF7730 domain-containing protein</fullName>
    </recommendedName>
</protein>
<keyword evidence="3" id="KW-1185">Reference proteome</keyword>
<sequence>MYISSLPKVSARSKFAPVSAFFDPSAPAELEKGFTSLSRGDWGGNMRVTFEELADHRHALLHPAEFNVIPKTTSVAAGPGPSFLTTFAPEIRNAIYELLFERKSPVFLHDSMEYCARVGRLDKASNGSIEWFLCEDNNKGPERNWARNDHIFHHGLGAAMGLLQGCRQIYAEASSVLYSNNTFVFSRVGLWSSSNDYRSEYNQFWYSAQWLASIGSRLPLLKKVDIGIYSMSKAHGICRPGMFDILPMLRLLWQNPNVEFEFGFSFDLSGKQANYINNIFRQFREDKVNVRRFARHRRLLSMIMVQGENYHRYDRVLCFDEKALSHSFYPPFVAKPTAYYQVSATGDALTEIEPSLINGILYLPFAISNKILPVAILNKIIAEVVSPARVITFDVNNRKMHGLDTCISRVSRRCRQTLFSLVVPYNCDIAVSMTTKGPVTSFSDFQDLGKFLAVELFRHIFMSYKWGLNQSSLRLKIQSL</sequence>
<dbReference type="PANTHER" id="PTHR42085:SF1">
    <property type="entry name" value="F-BOX DOMAIN-CONTAINING PROTEIN"/>
    <property type="match status" value="1"/>
</dbReference>
<evidence type="ECO:0000313" key="3">
    <source>
        <dbReference type="Proteomes" id="UP000800035"/>
    </source>
</evidence>
<dbReference type="InterPro" id="IPR056632">
    <property type="entry name" value="DUF7730"/>
</dbReference>
<dbReference type="AlphaFoldDB" id="A0A6A5TX85"/>
<accession>A0A6A5TX85</accession>
<evidence type="ECO:0000313" key="2">
    <source>
        <dbReference type="EMBL" id="KAF1955316.1"/>
    </source>
</evidence>
<name>A0A6A5TX85_9PLEO</name>
<organism evidence="2 3">
    <name type="scientific">Byssothecium circinans</name>
    <dbReference type="NCBI Taxonomy" id="147558"/>
    <lineage>
        <taxon>Eukaryota</taxon>
        <taxon>Fungi</taxon>
        <taxon>Dikarya</taxon>
        <taxon>Ascomycota</taxon>
        <taxon>Pezizomycotina</taxon>
        <taxon>Dothideomycetes</taxon>
        <taxon>Pleosporomycetidae</taxon>
        <taxon>Pleosporales</taxon>
        <taxon>Massarineae</taxon>
        <taxon>Massarinaceae</taxon>
        <taxon>Byssothecium</taxon>
    </lineage>
</organism>
<dbReference type="InterPro" id="IPR038883">
    <property type="entry name" value="AN11006-like"/>
</dbReference>
<dbReference type="PANTHER" id="PTHR42085">
    <property type="entry name" value="F-BOX DOMAIN-CONTAINING PROTEIN"/>
    <property type="match status" value="1"/>
</dbReference>
<gene>
    <name evidence="2" type="ORF">CC80DRAFT_564825</name>
</gene>
<dbReference type="Proteomes" id="UP000800035">
    <property type="component" value="Unassembled WGS sequence"/>
</dbReference>